<dbReference type="InterPro" id="IPR045764">
    <property type="entry name" value="DUF6132"/>
</dbReference>
<dbReference type="OrthoDB" id="2062758at2"/>
<feature type="transmembrane region" description="Helical" evidence="1">
    <location>
        <begin position="38"/>
        <end position="57"/>
    </location>
</feature>
<keyword evidence="1" id="KW-1133">Transmembrane helix</keyword>
<dbReference type="EMBL" id="FOEI01000002">
    <property type="protein sequence ID" value="SEP82695.1"/>
    <property type="molecule type" value="Genomic_DNA"/>
</dbReference>
<dbReference type="Pfam" id="PF19628">
    <property type="entry name" value="DUF6132"/>
    <property type="match status" value="1"/>
</dbReference>
<protein>
    <submittedName>
        <fullName evidence="2">Uncharacterized protein</fullName>
    </submittedName>
</protein>
<name>A0A1H9B1I8_9FLAO</name>
<sequence length="61" mass="6729">MFKKYKLTLIGVIIGGVLGYLYYLFIGCASGTCKITSNPLNSSLYFALMGGLLFSFFEKKS</sequence>
<evidence type="ECO:0000313" key="2">
    <source>
        <dbReference type="EMBL" id="SEP82695.1"/>
    </source>
</evidence>
<keyword evidence="3" id="KW-1185">Reference proteome</keyword>
<reference evidence="2 3" key="1">
    <citation type="submission" date="2016-10" db="EMBL/GenBank/DDBJ databases">
        <authorList>
            <person name="de Groot N.N."/>
        </authorList>
    </citation>
    <scope>NUCLEOTIDE SEQUENCE [LARGE SCALE GENOMIC DNA]</scope>
    <source>
        <strain evidence="2 3">DSM 27078</strain>
    </source>
</reference>
<dbReference type="AlphaFoldDB" id="A0A1H9B1I8"/>
<dbReference type="PROSITE" id="PS51257">
    <property type="entry name" value="PROKAR_LIPOPROTEIN"/>
    <property type="match status" value="1"/>
</dbReference>
<keyword evidence="1" id="KW-0472">Membrane</keyword>
<keyword evidence="1" id="KW-0812">Transmembrane</keyword>
<evidence type="ECO:0000313" key="3">
    <source>
        <dbReference type="Proteomes" id="UP000198648"/>
    </source>
</evidence>
<dbReference type="RefSeq" id="WP_091466624.1">
    <property type="nucleotide sequence ID" value="NZ_FOEI01000002.1"/>
</dbReference>
<organism evidence="2 3">
    <name type="scientific">Flavobacterium urocaniciphilum</name>
    <dbReference type="NCBI Taxonomy" id="1299341"/>
    <lineage>
        <taxon>Bacteria</taxon>
        <taxon>Pseudomonadati</taxon>
        <taxon>Bacteroidota</taxon>
        <taxon>Flavobacteriia</taxon>
        <taxon>Flavobacteriales</taxon>
        <taxon>Flavobacteriaceae</taxon>
        <taxon>Flavobacterium</taxon>
    </lineage>
</organism>
<dbReference type="STRING" id="1299341.SAMN05444005_102447"/>
<gene>
    <name evidence="2" type="ORF">SAMN05444005_102447</name>
</gene>
<feature type="transmembrane region" description="Helical" evidence="1">
    <location>
        <begin position="7"/>
        <end position="26"/>
    </location>
</feature>
<accession>A0A1H9B1I8</accession>
<evidence type="ECO:0000256" key="1">
    <source>
        <dbReference type="SAM" id="Phobius"/>
    </source>
</evidence>
<dbReference type="Proteomes" id="UP000198648">
    <property type="component" value="Unassembled WGS sequence"/>
</dbReference>
<proteinExistence type="predicted"/>